<evidence type="ECO:0000256" key="2">
    <source>
        <dbReference type="ARBA" id="ARBA00008130"/>
    </source>
</evidence>
<evidence type="ECO:0000256" key="8">
    <source>
        <dbReference type="ARBA" id="ARBA00022991"/>
    </source>
</evidence>
<dbReference type="AlphaFoldDB" id="A0A9X2PZX9"/>
<evidence type="ECO:0000256" key="9">
    <source>
        <dbReference type="ARBA" id="ARBA00023136"/>
    </source>
</evidence>
<evidence type="ECO:0000256" key="4">
    <source>
        <dbReference type="ARBA" id="ARBA00022606"/>
    </source>
</evidence>
<dbReference type="Gene3D" id="1.20.1070.10">
    <property type="entry name" value="Rhodopsin 7-helix transmembrane proteins"/>
    <property type="match status" value="1"/>
</dbReference>
<protein>
    <submittedName>
        <fullName evidence="12">Halorhodopsin</fullName>
    </submittedName>
</protein>
<proteinExistence type="inferred from homology"/>
<sequence length="249" mass="26893">MFEAVLDNAALASSIYVNIALAGLTIIVIAVMSRSIHDSRAKLITMSTLMISVVSISSYMGLASGLTIDPLVMPEGHPLAGQEVLSLWGRYLTWAFSTPFILLALGLLARSTTDKIFSAIVLDVFMCLTGLAAALTTSSHAMRWLWYALSTAFFVGVLYYLLVEWPAEADEAGTADIFSTLQWMTIILWIGYPVVWALGNEGLALLEIGATSWAYSGLDIFAKYAFTIILVLYVSDEPDAVVSTSPATA</sequence>
<accession>A0A9X2PZX9</accession>
<evidence type="ECO:0000256" key="3">
    <source>
        <dbReference type="ARBA" id="ARBA00022543"/>
    </source>
</evidence>
<feature type="transmembrane region" description="Helical" evidence="11">
    <location>
        <begin position="116"/>
        <end position="138"/>
    </location>
</feature>
<feature type="transmembrane region" description="Helical" evidence="11">
    <location>
        <begin position="12"/>
        <end position="31"/>
    </location>
</feature>
<evidence type="ECO:0000313" key="13">
    <source>
        <dbReference type="Proteomes" id="UP001155027"/>
    </source>
</evidence>
<keyword evidence="9 11" id="KW-0472">Membrane</keyword>
<keyword evidence="3" id="KW-0600">Photoreceptor protein</keyword>
<dbReference type="PANTHER" id="PTHR28286">
    <property type="match status" value="1"/>
</dbReference>
<comment type="similarity">
    <text evidence="2">Belongs to the archaeal/bacterial/fungal opsin family.</text>
</comment>
<keyword evidence="4" id="KW-0716">Sensory transduction</keyword>
<feature type="transmembrane region" description="Helical" evidence="11">
    <location>
        <begin position="43"/>
        <end position="68"/>
    </location>
</feature>
<keyword evidence="6" id="KW-0681">Retinal protein</keyword>
<evidence type="ECO:0000256" key="11">
    <source>
        <dbReference type="SAM" id="Phobius"/>
    </source>
</evidence>
<keyword evidence="7 11" id="KW-1133">Transmembrane helix</keyword>
<feature type="transmembrane region" description="Helical" evidence="11">
    <location>
        <begin position="212"/>
        <end position="234"/>
    </location>
</feature>
<dbReference type="GO" id="GO:0005216">
    <property type="term" value="F:monoatomic ion channel activity"/>
    <property type="evidence" value="ECO:0007669"/>
    <property type="project" value="InterPro"/>
</dbReference>
<dbReference type="PRINTS" id="PR00251">
    <property type="entry name" value="BACTRLOPSIN"/>
</dbReference>
<dbReference type="PROSITE" id="PS00327">
    <property type="entry name" value="BACTERIAL_OPSIN_RET"/>
    <property type="match status" value="1"/>
</dbReference>
<dbReference type="GO" id="GO:0009881">
    <property type="term" value="F:photoreceptor activity"/>
    <property type="evidence" value="ECO:0007669"/>
    <property type="project" value="UniProtKB-KW"/>
</dbReference>
<evidence type="ECO:0000256" key="1">
    <source>
        <dbReference type="ARBA" id="ARBA00004141"/>
    </source>
</evidence>
<feature type="transmembrane region" description="Helical" evidence="11">
    <location>
        <begin position="175"/>
        <end position="192"/>
    </location>
</feature>
<name>A0A9X2PZX9_9BACT</name>
<reference evidence="12" key="1">
    <citation type="submission" date="2022-08" db="EMBL/GenBank/DDBJ databases">
        <title>Genomic Encyclopedia of Type Strains, Phase V (KMG-V): Genome sequencing to study the core and pangenomes of soil and plant-associated prokaryotes.</title>
        <authorList>
            <person name="Whitman W."/>
        </authorList>
    </citation>
    <scope>NUCLEOTIDE SEQUENCE</scope>
    <source>
        <strain evidence="12">0</strain>
    </source>
</reference>
<dbReference type="InterPro" id="IPR001425">
    <property type="entry name" value="Arc/bac/fun_rhodopsins"/>
</dbReference>
<dbReference type="SMART" id="SM01021">
    <property type="entry name" value="Bac_rhodopsin"/>
    <property type="match status" value="1"/>
</dbReference>
<keyword evidence="5 11" id="KW-0812">Transmembrane</keyword>
<dbReference type="PANTHER" id="PTHR28286:SF2">
    <property type="entry name" value="BACTERIORHODOPSIN _OPSIN, NOPA (EUROFUNG)"/>
    <property type="match status" value="1"/>
</dbReference>
<keyword evidence="10" id="KW-0675">Receptor</keyword>
<dbReference type="GO" id="GO:0007602">
    <property type="term" value="P:phototransduction"/>
    <property type="evidence" value="ECO:0007669"/>
    <property type="project" value="UniProtKB-KW"/>
</dbReference>
<dbReference type="InterPro" id="IPR018229">
    <property type="entry name" value="Rhodopsin_retinal_BS"/>
</dbReference>
<dbReference type="EMBL" id="JANUAU010000007">
    <property type="protein sequence ID" value="MCS3678492.1"/>
    <property type="molecule type" value="Genomic_DNA"/>
</dbReference>
<dbReference type="SUPFAM" id="SSF81321">
    <property type="entry name" value="Family A G protein-coupled receptor-like"/>
    <property type="match status" value="1"/>
</dbReference>
<feature type="transmembrane region" description="Helical" evidence="11">
    <location>
        <begin position="144"/>
        <end position="163"/>
    </location>
</feature>
<evidence type="ECO:0000256" key="5">
    <source>
        <dbReference type="ARBA" id="ARBA00022692"/>
    </source>
</evidence>
<evidence type="ECO:0000256" key="6">
    <source>
        <dbReference type="ARBA" id="ARBA00022925"/>
    </source>
</evidence>
<feature type="transmembrane region" description="Helical" evidence="11">
    <location>
        <begin position="88"/>
        <end position="109"/>
    </location>
</feature>
<evidence type="ECO:0000256" key="10">
    <source>
        <dbReference type="ARBA" id="ARBA00023170"/>
    </source>
</evidence>
<dbReference type="GO" id="GO:0016020">
    <property type="term" value="C:membrane"/>
    <property type="evidence" value="ECO:0007669"/>
    <property type="project" value="UniProtKB-SubCell"/>
</dbReference>
<dbReference type="Proteomes" id="UP001155027">
    <property type="component" value="Unassembled WGS sequence"/>
</dbReference>
<gene>
    <name evidence="12" type="ORF">GGP71_002423</name>
</gene>
<organism evidence="12 13">
    <name type="scientific">Salinibacter ruber</name>
    <dbReference type="NCBI Taxonomy" id="146919"/>
    <lineage>
        <taxon>Bacteria</taxon>
        <taxon>Pseudomonadati</taxon>
        <taxon>Rhodothermota</taxon>
        <taxon>Rhodothermia</taxon>
        <taxon>Rhodothermales</taxon>
        <taxon>Salinibacteraceae</taxon>
        <taxon>Salinibacter</taxon>
    </lineage>
</organism>
<dbReference type="Pfam" id="PF01036">
    <property type="entry name" value="Bac_rhodopsin"/>
    <property type="match status" value="1"/>
</dbReference>
<keyword evidence="8" id="KW-0157">Chromophore</keyword>
<comment type="subcellular location">
    <subcellularLocation>
        <location evidence="1">Membrane</location>
        <topology evidence="1">Multi-pass membrane protein</topology>
    </subcellularLocation>
</comment>
<evidence type="ECO:0000256" key="7">
    <source>
        <dbReference type="ARBA" id="ARBA00022989"/>
    </source>
</evidence>
<dbReference type="CDD" id="cd15243">
    <property type="entry name" value="7tm_Halorhodopsin"/>
    <property type="match status" value="1"/>
</dbReference>
<dbReference type="RefSeq" id="WP_259080639.1">
    <property type="nucleotide sequence ID" value="NZ_JANUAU010000007.1"/>
</dbReference>
<evidence type="ECO:0000313" key="12">
    <source>
        <dbReference type="EMBL" id="MCS3678492.1"/>
    </source>
</evidence>
<comment type="caution">
    <text evidence="12">The sequence shown here is derived from an EMBL/GenBank/DDBJ whole genome shotgun (WGS) entry which is preliminary data.</text>
</comment>